<dbReference type="PIRSF" id="PIRSF006287">
    <property type="entry name" value="UCP006287"/>
    <property type="match status" value="1"/>
</dbReference>
<evidence type="ECO:0000313" key="3">
    <source>
        <dbReference type="Proteomes" id="UP000318126"/>
    </source>
</evidence>
<dbReference type="RefSeq" id="WP_144042759.1">
    <property type="nucleotide sequence ID" value="NZ_BMPL01000054.1"/>
</dbReference>
<dbReference type="AlphaFoldDB" id="A0A553JF89"/>
<evidence type="ECO:0000256" key="1">
    <source>
        <dbReference type="ARBA" id="ARBA00005367"/>
    </source>
</evidence>
<dbReference type="Pfam" id="PF06062">
    <property type="entry name" value="UPF0231"/>
    <property type="match status" value="1"/>
</dbReference>
<evidence type="ECO:0000313" key="2">
    <source>
        <dbReference type="EMBL" id="TRY11125.1"/>
    </source>
</evidence>
<comment type="caution">
    <text evidence="2">The sequence shown here is derived from an EMBL/GenBank/DDBJ whole genome shotgun (WGS) entry which is preliminary data.</text>
</comment>
<keyword evidence="3" id="KW-1185">Reference proteome</keyword>
<dbReference type="Proteomes" id="UP000318126">
    <property type="component" value="Unassembled WGS sequence"/>
</dbReference>
<organism evidence="2 3">
    <name type="scientific">Shewanella hanedai</name>
    <name type="common">Alteromonas hanedai</name>
    <dbReference type="NCBI Taxonomy" id="25"/>
    <lineage>
        <taxon>Bacteria</taxon>
        <taxon>Pseudomonadati</taxon>
        <taxon>Pseudomonadota</taxon>
        <taxon>Gammaproteobacteria</taxon>
        <taxon>Alteromonadales</taxon>
        <taxon>Shewanellaceae</taxon>
        <taxon>Shewanella</taxon>
    </lineage>
</organism>
<sequence length="124" mass="14376">MEYEFRRNTLTGTVMASFSMDHEALGFWFVEELGESAEKYAEICQVVAKLQSNQLINWRLVGKALSIELDSEQARVFANELENGEEFELEYAMSLYDGESEAYCGLEDFQSVLENWHLFLTEKH</sequence>
<comment type="similarity">
    <text evidence="1">Belongs to the UPF0231 family.</text>
</comment>
<proteinExistence type="inferred from homology"/>
<protein>
    <submittedName>
        <fullName evidence="2">UPF0231 family protein</fullName>
    </submittedName>
</protein>
<accession>A0A553JF89</accession>
<name>A0A553JF89_SHEHA</name>
<dbReference type="OrthoDB" id="5739292at2"/>
<gene>
    <name evidence="2" type="ORF">FN961_24465</name>
</gene>
<dbReference type="InterPro" id="IPR008249">
    <property type="entry name" value="UPF0231"/>
</dbReference>
<reference evidence="3" key="1">
    <citation type="submission" date="2019-07" db="EMBL/GenBank/DDBJ databases">
        <title>Shewanella sp. YLB-08 draft genomic sequence.</title>
        <authorList>
            <person name="Yu L."/>
        </authorList>
    </citation>
    <scope>NUCLEOTIDE SEQUENCE [LARGE SCALE GENOMIC DNA]</scope>
    <source>
        <strain evidence="3">JCM 20706</strain>
    </source>
</reference>
<dbReference type="EMBL" id="VKGK01000051">
    <property type="protein sequence ID" value="TRY11125.1"/>
    <property type="molecule type" value="Genomic_DNA"/>
</dbReference>